<dbReference type="CDD" id="cd04187">
    <property type="entry name" value="DPM1_like_bac"/>
    <property type="match status" value="1"/>
</dbReference>
<evidence type="ECO:0000313" key="10">
    <source>
        <dbReference type="Proteomes" id="UP000198771"/>
    </source>
</evidence>
<dbReference type="GO" id="GO:0005886">
    <property type="term" value="C:plasma membrane"/>
    <property type="evidence" value="ECO:0007669"/>
    <property type="project" value="TreeGrafter"/>
</dbReference>
<dbReference type="InterPro" id="IPR050256">
    <property type="entry name" value="Glycosyltransferase_2"/>
</dbReference>
<evidence type="ECO:0000256" key="3">
    <source>
        <dbReference type="ARBA" id="ARBA00022679"/>
    </source>
</evidence>
<dbReference type="PANTHER" id="PTHR48090">
    <property type="entry name" value="UNDECAPRENYL-PHOSPHATE 4-DEOXY-4-FORMAMIDO-L-ARABINOSE TRANSFERASE-RELATED"/>
    <property type="match status" value="1"/>
</dbReference>
<protein>
    <submittedName>
        <fullName evidence="9">Glycosyltransferase involved in cell wall bisynthesis</fullName>
    </submittedName>
</protein>
<name>A0A1G6ESG5_9BACT</name>
<dbReference type="Proteomes" id="UP000198771">
    <property type="component" value="Unassembled WGS sequence"/>
</dbReference>
<evidence type="ECO:0000259" key="8">
    <source>
        <dbReference type="Pfam" id="PF00535"/>
    </source>
</evidence>
<dbReference type="SUPFAM" id="SSF53448">
    <property type="entry name" value="Nucleotide-diphospho-sugar transferases"/>
    <property type="match status" value="1"/>
</dbReference>
<keyword evidence="3 9" id="KW-0808">Transferase</keyword>
<keyword evidence="2" id="KW-0328">Glycosyltransferase</keyword>
<evidence type="ECO:0000256" key="2">
    <source>
        <dbReference type="ARBA" id="ARBA00022676"/>
    </source>
</evidence>
<keyword evidence="10" id="KW-1185">Reference proteome</keyword>
<dbReference type="GO" id="GO:0099621">
    <property type="term" value="F:undecaprenyl-phosphate 4-deoxy-4-formamido-L-arabinose transferase activity"/>
    <property type="evidence" value="ECO:0007669"/>
    <property type="project" value="TreeGrafter"/>
</dbReference>
<reference evidence="9 10" key="1">
    <citation type="submission" date="2016-10" db="EMBL/GenBank/DDBJ databases">
        <authorList>
            <person name="de Groot N.N."/>
        </authorList>
    </citation>
    <scope>NUCLEOTIDE SEQUENCE [LARGE SCALE GENOMIC DNA]</scope>
    <source>
        <strain evidence="9 10">ASO4-2</strain>
    </source>
</reference>
<keyword evidence="7" id="KW-0472">Membrane</keyword>
<dbReference type="InterPro" id="IPR001173">
    <property type="entry name" value="Glyco_trans_2-like"/>
</dbReference>
<dbReference type="GO" id="GO:0009103">
    <property type="term" value="P:lipopolysaccharide biosynthetic process"/>
    <property type="evidence" value="ECO:0007669"/>
    <property type="project" value="UniProtKB-KW"/>
</dbReference>
<dbReference type="AlphaFoldDB" id="A0A1G6ESG5"/>
<keyword evidence="4" id="KW-0812">Transmembrane</keyword>
<gene>
    <name evidence="9" type="ORF">SAMN05660653_03094</name>
</gene>
<proteinExistence type="predicted"/>
<dbReference type="STRING" id="617002.SAMN05660653_03094"/>
<dbReference type="RefSeq" id="WP_092123708.1">
    <property type="nucleotide sequence ID" value="NZ_FMXO01000022.1"/>
</dbReference>
<sequence>MSSASIPPAISCILPIYNEEGCLAPLIEELGIALKNFGRPYEIICVDDCSRDGSLAVLLELQEQRGDLRVIRHTHNLGQSAAFATGFQVAAAPILITMDADMQHDPRDIPALLRALTPDTALVSGIRANRRDNWVKRISSRMGNKFRNIIAGDHISDAGCTFRIIRRESLPELLVFNGMHRFLPTLLRCRGMTVVEHPINHRPRTSGVSKYGISNRLWRGFLDCIAIRWYTRRAIPLQRWVDGHGQDTSRNCRND</sequence>
<dbReference type="EMBL" id="FMXO01000022">
    <property type="protein sequence ID" value="SDB60394.1"/>
    <property type="molecule type" value="Genomic_DNA"/>
</dbReference>
<accession>A0A1G6ESG5</accession>
<dbReference type="PANTHER" id="PTHR48090:SF3">
    <property type="entry name" value="UNDECAPRENYL-PHOSPHATE 4-DEOXY-4-FORMAMIDO-L-ARABINOSE TRANSFERASE"/>
    <property type="match status" value="1"/>
</dbReference>
<keyword evidence="5" id="KW-0448">Lipopolysaccharide biosynthesis</keyword>
<evidence type="ECO:0000256" key="1">
    <source>
        <dbReference type="ARBA" id="ARBA00022475"/>
    </source>
</evidence>
<dbReference type="InterPro" id="IPR029044">
    <property type="entry name" value="Nucleotide-diphossugar_trans"/>
</dbReference>
<dbReference type="Pfam" id="PF00535">
    <property type="entry name" value="Glycos_transf_2"/>
    <property type="match status" value="1"/>
</dbReference>
<dbReference type="OrthoDB" id="9802649at2"/>
<evidence type="ECO:0000256" key="6">
    <source>
        <dbReference type="ARBA" id="ARBA00022989"/>
    </source>
</evidence>
<keyword evidence="6" id="KW-1133">Transmembrane helix</keyword>
<dbReference type="Gene3D" id="3.90.550.10">
    <property type="entry name" value="Spore Coat Polysaccharide Biosynthesis Protein SpsA, Chain A"/>
    <property type="match status" value="1"/>
</dbReference>
<organism evidence="9 10">
    <name type="scientific">Desulfonatronum thiosulfatophilum</name>
    <dbReference type="NCBI Taxonomy" id="617002"/>
    <lineage>
        <taxon>Bacteria</taxon>
        <taxon>Pseudomonadati</taxon>
        <taxon>Thermodesulfobacteriota</taxon>
        <taxon>Desulfovibrionia</taxon>
        <taxon>Desulfovibrionales</taxon>
        <taxon>Desulfonatronaceae</taxon>
        <taxon>Desulfonatronum</taxon>
    </lineage>
</organism>
<keyword evidence="1" id="KW-1003">Cell membrane</keyword>
<evidence type="ECO:0000313" key="9">
    <source>
        <dbReference type="EMBL" id="SDB60394.1"/>
    </source>
</evidence>
<evidence type="ECO:0000256" key="7">
    <source>
        <dbReference type="ARBA" id="ARBA00023136"/>
    </source>
</evidence>
<evidence type="ECO:0000256" key="5">
    <source>
        <dbReference type="ARBA" id="ARBA00022985"/>
    </source>
</evidence>
<feature type="domain" description="Glycosyltransferase 2-like" evidence="8">
    <location>
        <begin position="11"/>
        <end position="173"/>
    </location>
</feature>
<evidence type="ECO:0000256" key="4">
    <source>
        <dbReference type="ARBA" id="ARBA00022692"/>
    </source>
</evidence>